<organism evidence="1 2">
    <name type="scientific">Shewanella eurypsychrophilus</name>
    <dbReference type="NCBI Taxonomy" id="2593656"/>
    <lineage>
        <taxon>Bacteria</taxon>
        <taxon>Pseudomonadati</taxon>
        <taxon>Pseudomonadota</taxon>
        <taxon>Gammaproteobacteria</taxon>
        <taxon>Alteromonadales</taxon>
        <taxon>Shewanellaceae</taxon>
        <taxon>Shewanella</taxon>
    </lineage>
</organism>
<gene>
    <name evidence="1" type="ORF">FM038_26030</name>
</gene>
<proteinExistence type="predicted"/>
<protein>
    <submittedName>
        <fullName evidence="1">Uncharacterized protein</fullName>
    </submittedName>
</protein>
<keyword evidence="2" id="KW-1185">Reference proteome</keyword>
<reference evidence="1" key="1">
    <citation type="submission" date="2021-07" db="EMBL/GenBank/DDBJ databases">
        <title>Shewanella sp. YLB-07 whole genome sequence.</title>
        <authorList>
            <person name="Yu L."/>
        </authorList>
    </citation>
    <scope>NUCLEOTIDE SEQUENCE</scope>
    <source>
        <strain evidence="1">YLB-08</strain>
    </source>
</reference>
<name>A0ABX8S6W4_9GAMM</name>
<dbReference type="EMBL" id="CP045503">
    <property type="protein sequence ID" value="QXP45019.1"/>
    <property type="molecule type" value="Genomic_DNA"/>
</dbReference>
<evidence type="ECO:0000313" key="2">
    <source>
        <dbReference type="Proteomes" id="UP000316416"/>
    </source>
</evidence>
<evidence type="ECO:0000313" key="1">
    <source>
        <dbReference type="EMBL" id="QXP45019.1"/>
    </source>
</evidence>
<dbReference type="RefSeq" id="WP_185965817.1">
    <property type="nucleotide sequence ID" value="NZ_CP045503.2"/>
</dbReference>
<dbReference type="Proteomes" id="UP000316416">
    <property type="component" value="Chromosome"/>
</dbReference>
<accession>A0ABX8S6W4</accession>
<sequence length="55" mass="5759">MKSCSLALPTGVDAAVTVGGMDAAVEAIGIYLRRVTEVTAHTPLEAINISNVMHY</sequence>